<organism evidence="6 7">
    <name type="scientific">Gordonia phthalatica</name>
    <dbReference type="NCBI Taxonomy" id="1136941"/>
    <lineage>
        <taxon>Bacteria</taxon>
        <taxon>Bacillati</taxon>
        <taxon>Actinomycetota</taxon>
        <taxon>Actinomycetes</taxon>
        <taxon>Mycobacteriales</taxon>
        <taxon>Gordoniaceae</taxon>
        <taxon>Gordonia</taxon>
    </lineage>
</organism>
<name>A0A0N9MSM7_9ACTN</name>
<dbReference type="STRING" id="1136941.ACH46_18405"/>
<evidence type="ECO:0000313" key="7">
    <source>
        <dbReference type="Proteomes" id="UP000063789"/>
    </source>
</evidence>
<dbReference type="GO" id="GO:0031177">
    <property type="term" value="F:phosphopantetheine binding"/>
    <property type="evidence" value="ECO:0007669"/>
    <property type="project" value="InterPro"/>
</dbReference>
<dbReference type="RefSeq" id="WP_062394206.1">
    <property type="nucleotide sequence ID" value="NZ_CP011853.1"/>
</dbReference>
<dbReference type="SUPFAM" id="SSF47336">
    <property type="entry name" value="ACP-like"/>
    <property type="match status" value="1"/>
</dbReference>
<dbReference type="Gene3D" id="1.10.1200.10">
    <property type="entry name" value="ACP-like"/>
    <property type="match status" value="1"/>
</dbReference>
<dbReference type="PATRIC" id="fig|1136941.3.peg.3766"/>
<evidence type="ECO:0000259" key="5">
    <source>
        <dbReference type="PROSITE" id="PS50075"/>
    </source>
</evidence>
<reference evidence="6 7" key="2">
    <citation type="journal article" date="2017" name="Int. J. Syst. Evol. Microbiol.">
        <title>Gordonia phthalatica sp. nov., a di-n-butyl phthalate-degrading bacterium isolated from activated sludge.</title>
        <authorList>
            <person name="Jin D."/>
            <person name="Kong X."/>
            <person name="Jia M."/>
            <person name="Yu X."/>
            <person name="Wang X."/>
            <person name="Zhuang X."/>
            <person name="Deng Y."/>
            <person name="Bai Z."/>
        </authorList>
    </citation>
    <scope>NUCLEOTIDE SEQUENCE [LARGE SCALE GENOMIC DNA]</scope>
    <source>
        <strain evidence="6 7">QH-11</strain>
    </source>
</reference>
<evidence type="ECO:0000256" key="4">
    <source>
        <dbReference type="ARBA" id="ARBA00023268"/>
    </source>
</evidence>
<dbReference type="SMART" id="SM00822">
    <property type="entry name" value="PKS_KR"/>
    <property type="match status" value="1"/>
</dbReference>
<protein>
    <submittedName>
        <fullName evidence="6">Polyketide synthase</fullName>
    </submittedName>
</protein>
<feature type="domain" description="Carrier" evidence="5">
    <location>
        <begin position="941"/>
        <end position="1015"/>
    </location>
</feature>
<keyword evidence="2" id="KW-0597">Phosphoprotein</keyword>
<dbReference type="SMART" id="SM00827">
    <property type="entry name" value="PKS_AT"/>
    <property type="match status" value="1"/>
</dbReference>
<dbReference type="Pfam" id="PF00550">
    <property type="entry name" value="PP-binding"/>
    <property type="match status" value="1"/>
</dbReference>
<dbReference type="InterPro" id="IPR014043">
    <property type="entry name" value="Acyl_transferase_dom"/>
</dbReference>
<reference evidence="7" key="1">
    <citation type="submission" date="2015-06" db="EMBL/GenBank/DDBJ databases">
        <title>Complete genome sequence and metabolic analysis of phthalate degradation pathway in Gordonia sp. QH-11.</title>
        <authorList>
            <person name="Jin D."/>
            <person name="Kong X."/>
            <person name="Bai Z."/>
        </authorList>
    </citation>
    <scope>NUCLEOTIDE SEQUENCE [LARGE SCALE GENOMIC DNA]</scope>
    <source>
        <strain evidence="7">QH-11</strain>
    </source>
</reference>
<gene>
    <name evidence="6" type="ORF">ACH46_18405</name>
</gene>
<dbReference type="Gene3D" id="3.30.70.3290">
    <property type="match status" value="1"/>
</dbReference>
<dbReference type="EMBL" id="CP011853">
    <property type="protein sequence ID" value="ALG86106.1"/>
    <property type="molecule type" value="Genomic_DNA"/>
</dbReference>
<dbReference type="KEGG" id="goq:ACH46_18405"/>
<dbReference type="InterPro" id="IPR020806">
    <property type="entry name" value="PKS_PP-bd"/>
</dbReference>
<dbReference type="InterPro" id="IPR013968">
    <property type="entry name" value="PKS_KR"/>
</dbReference>
<keyword evidence="3" id="KW-0808">Transferase</keyword>
<dbReference type="PROSITE" id="PS50075">
    <property type="entry name" value="CARRIER"/>
    <property type="match status" value="1"/>
</dbReference>
<dbReference type="OrthoDB" id="9778690at2"/>
<dbReference type="Proteomes" id="UP000063789">
    <property type="component" value="Chromosome"/>
</dbReference>
<dbReference type="InterPro" id="IPR050091">
    <property type="entry name" value="PKS_NRPS_Biosynth_Enz"/>
</dbReference>
<dbReference type="Pfam" id="PF00698">
    <property type="entry name" value="Acyl_transf_1"/>
    <property type="match status" value="1"/>
</dbReference>
<dbReference type="InterPro" id="IPR009081">
    <property type="entry name" value="PP-bd_ACP"/>
</dbReference>
<proteinExistence type="predicted"/>
<keyword evidence="4" id="KW-0511">Multifunctional enzyme</keyword>
<dbReference type="SUPFAM" id="SSF51735">
    <property type="entry name" value="NAD(P)-binding Rossmann-fold domains"/>
    <property type="match status" value="2"/>
</dbReference>
<dbReference type="AlphaFoldDB" id="A0A0N9MSM7"/>
<evidence type="ECO:0000256" key="3">
    <source>
        <dbReference type="ARBA" id="ARBA00022679"/>
    </source>
</evidence>
<dbReference type="SUPFAM" id="SSF55048">
    <property type="entry name" value="Probable ACP-binding domain of malonyl-CoA ACP transacylase"/>
    <property type="match status" value="1"/>
</dbReference>
<keyword evidence="7" id="KW-1185">Reference proteome</keyword>
<dbReference type="GO" id="GO:0006633">
    <property type="term" value="P:fatty acid biosynthetic process"/>
    <property type="evidence" value="ECO:0007669"/>
    <property type="project" value="TreeGrafter"/>
</dbReference>
<dbReference type="InterPro" id="IPR057326">
    <property type="entry name" value="KR_dom"/>
</dbReference>
<dbReference type="InterPro" id="IPR036291">
    <property type="entry name" value="NAD(P)-bd_dom_sf"/>
</dbReference>
<dbReference type="SMART" id="SM00823">
    <property type="entry name" value="PKS_PP"/>
    <property type="match status" value="1"/>
</dbReference>
<dbReference type="Gene3D" id="3.40.366.10">
    <property type="entry name" value="Malonyl-Coenzyme A Acyl Carrier Protein, domain 2"/>
    <property type="match status" value="1"/>
</dbReference>
<dbReference type="InterPro" id="IPR016036">
    <property type="entry name" value="Malonyl_transacylase_ACP-bd"/>
</dbReference>
<keyword evidence="1" id="KW-0596">Phosphopantetheine</keyword>
<dbReference type="SUPFAM" id="SSF52151">
    <property type="entry name" value="FabD/lysophospholipase-like"/>
    <property type="match status" value="1"/>
</dbReference>
<dbReference type="GO" id="GO:0004312">
    <property type="term" value="F:fatty acid synthase activity"/>
    <property type="evidence" value="ECO:0007669"/>
    <property type="project" value="TreeGrafter"/>
</dbReference>
<dbReference type="InterPro" id="IPR016035">
    <property type="entry name" value="Acyl_Trfase/lysoPLipase"/>
</dbReference>
<dbReference type="Gene3D" id="3.40.50.720">
    <property type="entry name" value="NAD(P)-binding Rossmann-like Domain"/>
    <property type="match status" value="1"/>
</dbReference>
<evidence type="ECO:0000256" key="2">
    <source>
        <dbReference type="ARBA" id="ARBA00022553"/>
    </source>
</evidence>
<dbReference type="CDD" id="cd05274">
    <property type="entry name" value="KR_FAS_SDR_x"/>
    <property type="match status" value="1"/>
</dbReference>
<evidence type="ECO:0000256" key="1">
    <source>
        <dbReference type="ARBA" id="ARBA00022450"/>
    </source>
</evidence>
<sequence length="1015" mass="107425">MSDLHYRLPDGRIPVVVSADAAENLGRYASSVARYVRANAGLDIHQVAAYLLDARPVRRHRALIAATDRASLLDALDAVAADRPHPDAVRGTASSHRFAYVYPGQGSQRPGMGAVDYRESTAYREAVDECHAESLALFGTSPLDYVLGRDGAAETDDVTVVQPALFMHMLGLTAMWDAAGVRPAMTVGHSQGEIAAAVRSGVATLREGLVVVTERARAVDRIAPRGYTMAVLGIDLDEAERLLARNSGWMELSVVNSAHILCVSGERNAVLDLIATLEADGKFAKEIRVAYPAHTSIVSKFSDVLCTAFDAHGMRERFAEPQIPCIGATLGEPVDQTMPVRDYWFWNLRNRVRFDRAVTRAANDGADTFIEIAEHPTLVLALSETLAETNGTTILGTRRRECTDHALFTRNVLAVAAADADFDWSSWAVPGRTRGVPLEGFPNSVMRRTHLWARYDAGADDAVNRPGWAAPRTDHDVRVLRTSWERPSRRDIIAPQRIAIVTPRGADTALAAAICDAAPHHGAVAWQVPDGGADIAPMDAVLLMLPPGSGDVEGDLAAILADSGWRAGLTDLPATFWVVTVGAEAVVDGDVADPVHAALAAGLRCLAIEQSGVRVAHLDLPATGSSADDVLSAVHIAGETALAVRNGVVHVKRLMSAEGSEPSSPDPTHVVISGGTGQVGLVMAERFARDGARRITLLSRSGGGDAAHRSVARIANRFGVDVDVRRCDVTDQETITRATADLPPVTLLVHAALDYVDRPLDRISTDDVHRAVDAKVFGLRRLLDAVGSVDRVLICSSLAATIGGRDQALYAALNRLLEVEAARLRAEGVDAVAIGWGLWSVQGPLDAERLARVTATGVVPMAPSAALDAGLPISGLDAQVLAASWPDLRDLLAMTGTASLISEVPDAVVEVIDEPIVQPSEPVADPEPAEAEAVVEPVLSGDFGSELAAELAVTMGLGPDDIDPSTPLVALGMDSLQALDFRKRVQASLACDLPVEAILGGASLNEVVGLMGAAS</sequence>
<evidence type="ECO:0000313" key="6">
    <source>
        <dbReference type="EMBL" id="ALG86106.1"/>
    </source>
</evidence>
<dbReference type="InterPro" id="IPR036736">
    <property type="entry name" value="ACP-like_sf"/>
</dbReference>
<dbReference type="Pfam" id="PF08659">
    <property type="entry name" value="KR"/>
    <property type="match status" value="1"/>
</dbReference>
<accession>A0A0N9MSM7</accession>
<dbReference type="PANTHER" id="PTHR43775:SF37">
    <property type="entry name" value="SI:DKEY-61P9.11"/>
    <property type="match status" value="1"/>
</dbReference>
<dbReference type="PANTHER" id="PTHR43775">
    <property type="entry name" value="FATTY ACID SYNTHASE"/>
    <property type="match status" value="1"/>
</dbReference>
<dbReference type="InterPro" id="IPR001227">
    <property type="entry name" value="Ac_transferase_dom_sf"/>
</dbReference>